<evidence type="ECO:0000313" key="10">
    <source>
        <dbReference type="EMBL" id="SIS93296.1"/>
    </source>
</evidence>
<dbReference type="AlphaFoldDB" id="A0A1N7N4L8"/>
<keyword evidence="11" id="KW-1185">Reference proteome</keyword>
<evidence type="ECO:0000256" key="2">
    <source>
        <dbReference type="ARBA" id="ARBA00022448"/>
    </source>
</evidence>
<sequence>MQAGGTEMLRWFSAPATETQITHGQRLWLYVFSVVIMVLLVAPTLIVIPMSFSDSQYLEFPPETWSLRWYRHYFGSAEWMQATRTSFKVAVLTMLVATPVGVLAAYGLHASRVRLVQAAFLFLLTPMMVPVVLVAIGAFYAYARLNMLYSLTGLVLAHTVLALPLVVIVTGSALKGFDTSLEVAARSLGAPRWKAFLTITLPQIRFAVVTSALLAFLTSFDEVVVAMFLSGGDNPLLTRNMFNALRDQIDPTIAAISTLMILLTTLMMLLVQIFGQPRKPADKG</sequence>
<dbReference type="SUPFAM" id="SSF161098">
    <property type="entry name" value="MetI-like"/>
    <property type="match status" value="1"/>
</dbReference>
<feature type="domain" description="ABC transmembrane type-1" evidence="9">
    <location>
        <begin position="83"/>
        <end position="271"/>
    </location>
</feature>
<dbReference type="EMBL" id="FTOT01000003">
    <property type="protein sequence ID" value="SIS93296.1"/>
    <property type="molecule type" value="Genomic_DNA"/>
</dbReference>
<dbReference type="Proteomes" id="UP000186141">
    <property type="component" value="Unassembled WGS sequence"/>
</dbReference>
<keyword evidence="4" id="KW-0997">Cell inner membrane</keyword>
<evidence type="ECO:0000256" key="3">
    <source>
        <dbReference type="ARBA" id="ARBA00022475"/>
    </source>
</evidence>
<gene>
    <name evidence="10" type="ORF">SAMN05421774_103123</name>
</gene>
<comment type="similarity">
    <text evidence="8">Belongs to the binding-protein-dependent transport system permease family.</text>
</comment>
<evidence type="ECO:0000256" key="7">
    <source>
        <dbReference type="ARBA" id="ARBA00023136"/>
    </source>
</evidence>
<protein>
    <submittedName>
        <fullName evidence="10">Putative spermidine/putrescine transport system permease protein</fullName>
    </submittedName>
</protein>
<evidence type="ECO:0000256" key="8">
    <source>
        <dbReference type="RuleBase" id="RU363032"/>
    </source>
</evidence>
<dbReference type="InterPro" id="IPR035906">
    <property type="entry name" value="MetI-like_sf"/>
</dbReference>
<evidence type="ECO:0000259" key="9">
    <source>
        <dbReference type="PROSITE" id="PS50928"/>
    </source>
</evidence>
<keyword evidence="7 8" id="KW-0472">Membrane</keyword>
<dbReference type="Gene3D" id="1.10.3720.10">
    <property type="entry name" value="MetI-like"/>
    <property type="match status" value="1"/>
</dbReference>
<feature type="transmembrane region" description="Helical" evidence="8">
    <location>
        <begin position="195"/>
        <end position="217"/>
    </location>
</feature>
<dbReference type="Pfam" id="PF00528">
    <property type="entry name" value="BPD_transp_1"/>
    <property type="match status" value="1"/>
</dbReference>
<feature type="transmembrane region" description="Helical" evidence="8">
    <location>
        <begin position="120"/>
        <end position="142"/>
    </location>
</feature>
<evidence type="ECO:0000256" key="4">
    <source>
        <dbReference type="ARBA" id="ARBA00022519"/>
    </source>
</evidence>
<feature type="transmembrane region" description="Helical" evidence="8">
    <location>
        <begin position="27"/>
        <end position="52"/>
    </location>
</feature>
<feature type="transmembrane region" description="Helical" evidence="8">
    <location>
        <begin position="148"/>
        <end position="174"/>
    </location>
</feature>
<accession>A0A1N7N4L8</accession>
<keyword evidence="6 8" id="KW-1133">Transmembrane helix</keyword>
<dbReference type="PROSITE" id="PS50928">
    <property type="entry name" value="ABC_TM1"/>
    <property type="match status" value="1"/>
</dbReference>
<reference evidence="10 11" key="1">
    <citation type="submission" date="2017-01" db="EMBL/GenBank/DDBJ databases">
        <authorList>
            <person name="Mah S.A."/>
            <person name="Swanson W.J."/>
            <person name="Moy G.W."/>
            <person name="Vacquier V.D."/>
        </authorList>
    </citation>
    <scope>NUCLEOTIDE SEQUENCE [LARGE SCALE GENOMIC DNA]</scope>
    <source>
        <strain evidence="10 11">DSM 26375</strain>
    </source>
</reference>
<keyword evidence="2 8" id="KW-0813">Transport</keyword>
<dbReference type="PANTHER" id="PTHR43357:SF4">
    <property type="entry name" value="INNER MEMBRANE ABC TRANSPORTER PERMEASE PROTEIN YDCV"/>
    <property type="match status" value="1"/>
</dbReference>
<evidence type="ECO:0000256" key="6">
    <source>
        <dbReference type="ARBA" id="ARBA00022989"/>
    </source>
</evidence>
<keyword evidence="3" id="KW-1003">Cell membrane</keyword>
<comment type="subcellular location">
    <subcellularLocation>
        <location evidence="1">Cell inner membrane</location>
        <topology evidence="1">Multi-pass membrane protein</topology>
    </subcellularLocation>
    <subcellularLocation>
        <location evidence="8">Cell membrane</location>
        <topology evidence="8">Multi-pass membrane protein</topology>
    </subcellularLocation>
</comment>
<feature type="transmembrane region" description="Helical" evidence="8">
    <location>
        <begin position="89"/>
        <end position="108"/>
    </location>
</feature>
<proteinExistence type="inferred from homology"/>
<evidence type="ECO:0000256" key="5">
    <source>
        <dbReference type="ARBA" id="ARBA00022692"/>
    </source>
</evidence>
<dbReference type="GO" id="GO:0005886">
    <property type="term" value="C:plasma membrane"/>
    <property type="evidence" value="ECO:0007669"/>
    <property type="project" value="UniProtKB-SubCell"/>
</dbReference>
<keyword evidence="5 8" id="KW-0812">Transmembrane</keyword>
<name>A0A1N7N4L8_9RHOB</name>
<dbReference type="CDD" id="cd06261">
    <property type="entry name" value="TM_PBP2"/>
    <property type="match status" value="1"/>
</dbReference>
<feature type="transmembrane region" description="Helical" evidence="8">
    <location>
        <begin position="253"/>
        <end position="274"/>
    </location>
</feature>
<dbReference type="GO" id="GO:0055085">
    <property type="term" value="P:transmembrane transport"/>
    <property type="evidence" value="ECO:0007669"/>
    <property type="project" value="InterPro"/>
</dbReference>
<dbReference type="InterPro" id="IPR000515">
    <property type="entry name" value="MetI-like"/>
</dbReference>
<dbReference type="PANTHER" id="PTHR43357">
    <property type="entry name" value="INNER MEMBRANE ABC TRANSPORTER PERMEASE PROTEIN YDCV"/>
    <property type="match status" value="1"/>
</dbReference>
<evidence type="ECO:0000256" key="1">
    <source>
        <dbReference type="ARBA" id="ARBA00004429"/>
    </source>
</evidence>
<organism evidence="10 11">
    <name type="scientific">Gemmobacter megaterium</name>
    <dbReference type="NCBI Taxonomy" id="1086013"/>
    <lineage>
        <taxon>Bacteria</taxon>
        <taxon>Pseudomonadati</taxon>
        <taxon>Pseudomonadota</taxon>
        <taxon>Alphaproteobacteria</taxon>
        <taxon>Rhodobacterales</taxon>
        <taxon>Paracoccaceae</taxon>
        <taxon>Gemmobacter</taxon>
    </lineage>
</organism>
<evidence type="ECO:0000313" key="11">
    <source>
        <dbReference type="Proteomes" id="UP000186141"/>
    </source>
</evidence>
<dbReference type="STRING" id="1086013.SAMN05421774_103123"/>